<evidence type="ECO:0000313" key="2">
    <source>
        <dbReference type="EMBL" id="AXU41548.1"/>
    </source>
</evidence>
<keyword evidence="3" id="KW-1185">Reference proteome</keyword>
<protein>
    <submittedName>
        <fullName evidence="2">AC108</fullName>
    </submittedName>
</protein>
<dbReference type="InterPro" id="IPR009313">
    <property type="entry name" value="Baculo_11_kDa"/>
</dbReference>
<name>A0A346TPN8_9ABAC</name>
<accession>A0A346TPN8</accession>
<dbReference type="RefSeq" id="YP_010796560.1">
    <property type="nucleotide sequence ID" value="NC_076031.1"/>
</dbReference>
<dbReference type="Pfam" id="PF06143">
    <property type="entry name" value="Baculo_11_kDa"/>
    <property type="match status" value="1"/>
</dbReference>
<feature type="transmembrane region" description="Helical" evidence="1">
    <location>
        <begin position="34"/>
        <end position="55"/>
    </location>
</feature>
<keyword evidence="1" id="KW-0472">Membrane</keyword>
<reference evidence="2 3" key="1">
    <citation type="submission" date="2018-03" db="EMBL/GenBank/DDBJ databases">
        <title>Complete genome sequence of a second alphabaculovirus from the true armyworm, Mythimna unipuncta.</title>
        <authorList>
            <person name="Harrison R.L."/>
            <person name="Mowery J.D."/>
            <person name="Bauchan G.R."/>
            <person name="Theilmann D.A."/>
            <person name="Erlandson M.A."/>
        </authorList>
    </citation>
    <scope>NUCLEOTIDE SEQUENCE [LARGE SCALE GENOMIC DNA]</scope>
    <source>
        <strain evidence="2 3">KY310</strain>
    </source>
</reference>
<dbReference type="EMBL" id="MH124167">
    <property type="protein sequence ID" value="AXU41548.1"/>
    <property type="molecule type" value="Genomic_DNA"/>
</dbReference>
<dbReference type="Proteomes" id="UP000501969">
    <property type="component" value="Segment"/>
</dbReference>
<sequence>MNALYENAIRQPSVLDYDQLGQIVSKNRMFLRDFMLVICALFVFIILIVFLLLIFNVSKTIELNRLEELRYIGNYDYTRRTAPPADANANIDTVPLTRASTIPLGV</sequence>
<evidence type="ECO:0000256" key="1">
    <source>
        <dbReference type="SAM" id="Phobius"/>
    </source>
</evidence>
<organism evidence="2 3">
    <name type="scientific">Mythimna unipuncta nucleopolyhedrovirus</name>
    <dbReference type="NCBI Taxonomy" id="447897"/>
    <lineage>
        <taxon>Viruses</taxon>
        <taxon>Viruses incertae sedis</taxon>
        <taxon>Naldaviricetes</taxon>
        <taxon>Lefavirales</taxon>
        <taxon>Baculoviridae</taxon>
        <taxon>Alphabaculovirus</taxon>
    </lineage>
</organism>
<dbReference type="KEGG" id="vg:80534055"/>
<proteinExistence type="predicted"/>
<dbReference type="GeneID" id="80534055"/>
<evidence type="ECO:0000313" key="3">
    <source>
        <dbReference type="Proteomes" id="UP000501969"/>
    </source>
</evidence>
<keyword evidence="1" id="KW-1133">Transmembrane helix</keyword>
<keyword evidence="1" id="KW-0812">Transmembrane</keyword>